<sequence>MTSEDGAAMNPGIGDEPKAPAKDFEVRMPSGTDDPLSDEEIQKYRQEINRMDRTIIDAIHRRSAVSKAIGKTRLGSGGTRLVYTREVAIINQFREEFGSEGVEIAKALLQLGRGRLG</sequence>
<dbReference type="Pfam" id="PF01817">
    <property type="entry name" value="CM_2"/>
    <property type="match status" value="1"/>
</dbReference>
<dbReference type="InterPro" id="IPR036979">
    <property type="entry name" value="CM_dom_sf"/>
</dbReference>
<dbReference type="PROSITE" id="PS51168">
    <property type="entry name" value="CHORISMATE_MUT_2"/>
    <property type="match status" value="1"/>
</dbReference>
<dbReference type="GO" id="GO:0046417">
    <property type="term" value="P:chorismate metabolic process"/>
    <property type="evidence" value="ECO:0007669"/>
    <property type="project" value="InterPro"/>
</dbReference>
<dbReference type="EC" id="5.4.99.5" evidence="3"/>
<keyword evidence="3" id="KW-0413">Isomerase</keyword>
<dbReference type="InterPro" id="IPR036263">
    <property type="entry name" value="Chorismate_II_sf"/>
</dbReference>
<proteinExistence type="predicted"/>
<feature type="compositionally biased region" description="Basic and acidic residues" evidence="1">
    <location>
        <begin position="15"/>
        <end position="26"/>
    </location>
</feature>
<dbReference type="Proteomes" id="UP000324726">
    <property type="component" value="Unassembled WGS sequence"/>
</dbReference>
<name>A0A5D4G1M2_9CORY</name>
<reference evidence="3 4" key="1">
    <citation type="submission" date="2019-08" db="EMBL/GenBank/DDBJ databases">
        <title>Draft genome of C. urealyticum strain VH4248.</title>
        <authorList>
            <person name="Navas J."/>
        </authorList>
    </citation>
    <scope>NUCLEOTIDE SEQUENCE [LARGE SCALE GENOMIC DNA]</scope>
    <source>
        <strain evidence="3 4">VH4248</strain>
    </source>
</reference>
<dbReference type="SUPFAM" id="SSF48600">
    <property type="entry name" value="Chorismate mutase II"/>
    <property type="match status" value="1"/>
</dbReference>
<dbReference type="InterPro" id="IPR010958">
    <property type="entry name" value="Chorismate_mutase_highGC-bac"/>
</dbReference>
<evidence type="ECO:0000256" key="1">
    <source>
        <dbReference type="SAM" id="MobiDB-lite"/>
    </source>
</evidence>
<dbReference type="InterPro" id="IPR002701">
    <property type="entry name" value="CM_II_prokaryot"/>
</dbReference>
<dbReference type="EMBL" id="VSZI01000001">
    <property type="protein sequence ID" value="TYR20470.1"/>
    <property type="molecule type" value="Genomic_DNA"/>
</dbReference>
<evidence type="ECO:0000259" key="2">
    <source>
        <dbReference type="PROSITE" id="PS51168"/>
    </source>
</evidence>
<feature type="region of interest" description="Disordered" evidence="1">
    <location>
        <begin position="1"/>
        <end position="39"/>
    </location>
</feature>
<protein>
    <submittedName>
        <fullName evidence="3">Chorismate mutase</fullName>
        <ecNumber evidence="3">5.4.99.5</ecNumber>
    </submittedName>
</protein>
<dbReference type="SMART" id="SM00830">
    <property type="entry name" value="CM_2"/>
    <property type="match status" value="1"/>
</dbReference>
<dbReference type="NCBIfam" id="TIGR01808">
    <property type="entry name" value="CM_M_hiGC-arch"/>
    <property type="match status" value="1"/>
</dbReference>
<evidence type="ECO:0000313" key="3">
    <source>
        <dbReference type="EMBL" id="TYR20470.1"/>
    </source>
</evidence>
<dbReference type="Gene3D" id="1.20.59.10">
    <property type="entry name" value="Chorismate mutase"/>
    <property type="match status" value="1"/>
</dbReference>
<gene>
    <name evidence="3" type="ORF">FYJ87_05870</name>
</gene>
<evidence type="ECO:0000313" key="4">
    <source>
        <dbReference type="Proteomes" id="UP000324726"/>
    </source>
</evidence>
<comment type="caution">
    <text evidence="3">The sequence shown here is derived from an EMBL/GenBank/DDBJ whole genome shotgun (WGS) entry which is preliminary data.</text>
</comment>
<accession>A0A5D4G1M2</accession>
<dbReference type="NCBIfam" id="NF005894">
    <property type="entry name" value="PRK07857.1"/>
    <property type="match status" value="1"/>
</dbReference>
<organism evidence="3 4">
    <name type="scientific">Corynebacterium urealyticum</name>
    <dbReference type="NCBI Taxonomy" id="43771"/>
    <lineage>
        <taxon>Bacteria</taxon>
        <taxon>Bacillati</taxon>
        <taxon>Actinomycetota</taxon>
        <taxon>Actinomycetes</taxon>
        <taxon>Mycobacteriales</taxon>
        <taxon>Corynebacteriaceae</taxon>
        <taxon>Corynebacterium</taxon>
    </lineage>
</organism>
<dbReference type="AlphaFoldDB" id="A0A5D4G1M2"/>
<feature type="domain" description="Chorismate mutase" evidence="2">
    <location>
        <begin position="35"/>
        <end position="117"/>
    </location>
</feature>
<dbReference type="GO" id="GO:0004106">
    <property type="term" value="F:chorismate mutase activity"/>
    <property type="evidence" value="ECO:0007669"/>
    <property type="project" value="UniProtKB-EC"/>
</dbReference>